<sequence>MSVCRNFILRSFATVGSFDQILAAVLPPSLDLNTLGISDFDRGMDCSSTSLARFDSDRNFGRGEDEGNPRRHHPCRDLIPSRATESVLLSMAMAVSHHSTMHMKNTKQAAFAIFPFCFCEFLCT</sequence>
<evidence type="ECO:0000313" key="3">
    <source>
        <dbReference type="Proteomes" id="UP000015453"/>
    </source>
</evidence>
<reference evidence="2 3" key="1">
    <citation type="journal article" date="2013" name="BMC Genomics">
        <title>The miniature genome of a carnivorous plant Genlisea aurea contains a low number of genes and short non-coding sequences.</title>
        <authorList>
            <person name="Leushkin E.V."/>
            <person name="Sutormin R.A."/>
            <person name="Nabieva E.R."/>
            <person name="Penin A.A."/>
            <person name="Kondrashov A.S."/>
            <person name="Logacheva M.D."/>
        </authorList>
    </citation>
    <scope>NUCLEOTIDE SEQUENCE [LARGE SCALE GENOMIC DNA]</scope>
</reference>
<protein>
    <submittedName>
        <fullName evidence="2">Uncharacterized protein</fullName>
    </submittedName>
</protein>
<organism evidence="2 3">
    <name type="scientific">Genlisea aurea</name>
    <dbReference type="NCBI Taxonomy" id="192259"/>
    <lineage>
        <taxon>Eukaryota</taxon>
        <taxon>Viridiplantae</taxon>
        <taxon>Streptophyta</taxon>
        <taxon>Embryophyta</taxon>
        <taxon>Tracheophyta</taxon>
        <taxon>Spermatophyta</taxon>
        <taxon>Magnoliopsida</taxon>
        <taxon>eudicotyledons</taxon>
        <taxon>Gunneridae</taxon>
        <taxon>Pentapetalae</taxon>
        <taxon>asterids</taxon>
        <taxon>lamiids</taxon>
        <taxon>Lamiales</taxon>
        <taxon>Lentibulariaceae</taxon>
        <taxon>Genlisea</taxon>
    </lineage>
</organism>
<gene>
    <name evidence="2" type="ORF">M569_16099</name>
</gene>
<name>S8DH58_9LAMI</name>
<comment type="caution">
    <text evidence="2">The sequence shown here is derived from an EMBL/GenBank/DDBJ whole genome shotgun (WGS) entry which is preliminary data.</text>
</comment>
<evidence type="ECO:0000256" key="1">
    <source>
        <dbReference type="SAM" id="MobiDB-lite"/>
    </source>
</evidence>
<dbReference type="EMBL" id="AUSU01008961">
    <property type="protein sequence ID" value="EPS58717.1"/>
    <property type="molecule type" value="Genomic_DNA"/>
</dbReference>
<evidence type="ECO:0000313" key="2">
    <source>
        <dbReference type="EMBL" id="EPS58717.1"/>
    </source>
</evidence>
<proteinExistence type="predicted"/>
<dbReference type="AlphaFoldDB" id="S8DH58"/>
<feature type="region of interest" description="Disordered" evidence="1">
    <location>
        <begin position="57"/>
        <end position="76"/>
    </location>
</feature>
<dbReference type="Proteomes" id="UP000015453">
    <property type="component" value="Unassembled WGS sequence"/>
</dbReference>
<accession>S8DH58</accession>
<feature type="compositionally biased region" description="Basic and acidic residues" evidence="1">
    <location>
        <begin position="57"/>
        <end position="69"/>
    </location>
</feature>
<keyword evidence="3" id="KW-1185">Reference proteome</keyword>